<sequence>MTESSRNIFLLYEVMNSVHHNDNQCLSREVMNAAMGKTGSFDEDSQFKRFEITLCFGGETSYDR</sequence>
<proteinExistence type="predicted"/>
<accession>A0A2P6PT05</accession>
<dbReference type="Gramene" id="PRQ25070">
    <property type="protein sequence ID" value="PRQ25070"/>
    <property type="gene ID" value="RchiOBHm_Chr6g0279571"/>
</dbReference>
<reference evidence="1 2" key="1">
    <citation type="journal article" date="2018" name="Nat. Genet.">
        <title>The Rosa genome provides new insights in the design of modern roses.</title>
        <authorList>
            <person name="Bendahmane M."/>
        </authorList>
    </citation>
    <scope>NUCLEOTIDE SEQUENCE [LARGE SCALE GENOMIC DNA]</scope>
    <source>
        <strain evidence="2">cv. Old Blush</strain>
    </source>
</reference>
<protein>
    <submittedName>
        <fullName evidence="1">Uncharacterized protein</fullName>
    </submittedName>
</protein>
<dbReference type="Proteomes" id="UP000238479">
    <property type="component" value="Chromosome 6"/>
</dbReference>
<comment type="caution">
    <text evidence="1">The sequence shown here is derived from an EMBL/GenBank/DDBJ whole genome shotgun (WGS) entry which is preliminary data.</text>
</comment>
<evidence type="ECO:0000313" key="1">
    <source>
        <dbReference type="EMBL" id="PRQ25070.1"/>
    </source>
</evidence>
<organism evidence="1 2">
    <name type="scientific">Rosa chinensis</name>
    <name type="common">China rose</name>
    <dbReference type="NCBI Taxonomy" id="74649"/>
    <lineage>
        <taxon>Eukaryota</taxon>
        <taxon>Viridiplantae</taxon>
        <taxon>Streptophyta</taxon>
        <taxon>Embryophyta</taxon>
        <taxon>Tracheophyta</taxon>
        <taxon>Spermatophyta</taxon>
        <taxon>Magnoliopsida</taxon>
        <taxon>eudicotyledons</taxon>
        <taxon>Gunneridae</taxon>
        <taxon>Pentapetalae</taxon>
        <taxon>rosids</taxon>
        <taxon>fabids</taxon>
        <taxon>Rosales</taxon>
        <taxon>Rosaceae</taxon>
        <taxon>Rosoideae</taxon>
        <taxon>Rosoideae incertae sedis</taxon>
        <taxon>Rosa</taxon>
    </lineage>
</organism>
<keyword evidence="2" id="KW-1185">Reference proteome</keyword>
<dbReference type="AlphaFoldDB" id="A0A2P6PT05"/>
<dbReference type="EMBL" id="PDCK01000044">
    <property type="protein sequence ID" value="PRQ25070.1"/>
    <property type="molecule type" value="Genomic_DNA"/>
</dbReference>
<name>A0A2P6PT05_ROSCH</name>
<gene>
    <name evidence="1" type="ORF">RchiOBHm_Chr6g0279571</name>
</gene>
<evidence type="ECO:0000313" key="2">
    <source>
        <dbReference type="Proteomes" id="UP000238479"/>
    </source>
</evidence>